<dbReference type="Proteomes" id="UP000245884">
    <property type="component" value="Unassembled WGS sequence"/>
</dbReference>
<dbReference type="RefSeq" id="XP_025362975.1">
    <property type="nucleotide sequence ID" value="XM_025503503.1"/>
</dbReference>
<reference evidence="1 2" key="1">
    <citation type="journal article" date="2018" name="Mol. Biol. Evol.">
        <title>Broad Genomic Sampling Reveals a Smut Pathogenic Ancestry of the Fungal Clade Ustilaginomycotina.</title>
        <authorList>
            <person name="Kijpornyongpan T."/>
            <person name="Mondo S.J."/>
            <person name="Barry K."/>
            <person name="Sandor L."/>
            <person name="Lee J."/>
            <person name="Lipzen A."/>
            <person name="Pangilinan J."/>
            <person name="LaButti K."/>
            <person name="Hainaut M."/>
            <person name="Henrissat B."/>
            <person name="Grigoriev I.V."/>
            <person name="Spatafora J.W."/>
            <person name="Aime M.C."/>
        </authorList>
    </citation>
    <scope>NUCLEOTIDE SEQUENCE [LARGE SCALE GENOMIC DNA]</scope>
    <source>
        <strain evidence="1 2">MCA 5214</strain>
    </source>
</reference>
<dbReference type="EMBL" id="KZ819665">
    <property type="protein sequence ID" value="PWN28363.1"/>
    <property type="molecule type" value="Genomic_DNA"/>
</dbReference>
<name>A0A316UWR9_9BASI</name>
<evidence type="ECO:0000313" key="1">
    <source>
        <dbReference type="EMBL" id="PWN28363.1"/>
    </source>
</evidence>
<organism evidence="1 2">
    <name type="scientific">Jaminaea rosea</name>
    <dbReference type="NCBI Taxonomy" id="1569628"/>
    <lineage>
        <taxon>Eukaryota</taxon>
        <taxon>Fungi</taxon>
        <taxon>Dikarya</taxon>
        <taxon>Basidiomycota</taxon>
        <taxon>Ustilaginomycotina</taxon>
        <taxon>Exobasidiomycetes</taxon>
        <taxon>Microstromatales</taxon>
        <taxon>Microstromatales incertae sedis</taxon>
        <taxon>Jaminaea</taxon>
    </lineage>
</organism>
<gene>
    <name evidence="1" type="ORF">BDZ90DRAFT_146466</name>
</gene>
<evidence type="ECO:0000313" key="2">
    <source>
        <dbReference type="Proteomes" id="UP000245884"/>
    </source>
</evidence>
<dbReference type="GeneID" id="37025326"/>
<sequence>MIHERLASSLDPFWSWRSRCTSSTPDALAIRTDSLSSRRLSDFRAWTLSCQTLSHVLVGKSTARARTSKHPIEGRIFPAHRSVHQENCSGFCGPIYHILSLLSGCLDVYVSRSRPCGPVPIGGAMKTQSAALKITGRGSYGCRGDRERVMGPFGPVKRPVYPPCRLGTTTSRSRKQD</sequence>
<dbReference type="AlphaFoldDB" id="A0A316UWR9"/>
<accession>A0A316UWR9</accession>
<keyword evidence="2" id="KW-1185">Reference proteome</keyword>
<protein>
    <submittedName>
        <fullName evidence="1">Uncharacterized protein</fullName>
    </submittedName>
</protein>
<proteinExistence type="predicted"/>